<protein>
    <submittedName>
        <fullName evidence="1">N-acetylgalactosamine-N, N'-diacetylbacillosaminyl-diphospho-undecaprenol 4-alpha-N-acetylgalactosaminyltransferase</fullName>
        <ecNumber evidence="1">2.4.1.291</ecNumber>
    </submittedName>
</protein>
<sequence>MAYSVLDKKVCIVSISLGKGGAERSTALLSQMLNSLGYQVHLVILTDDISYGYEGTLFNLGLKKRETNTFFSRLLRFRRFKKYIVQHKFDYIIDNRVKNNSLKELFYLNYIYQNQKLIYVVRSAYLENYFPGRNTYLAKYTSKRIIERVHKIVTVSKFIQKKVEKKFNSSKVYTIYNPIEELSVNSEKFKEKYILFLGRLVDEVKNISLLIEAYAKSNLPKYNIHLKILGVGPDILFLKKKVKNINLLQYVSFIPYTPEVGNFLSQAKFTVLTSRYEGFPRVLIESLSVGTPVVSVNCNSGPSEIVHHEKNGLLVENHNPSELALAFNRMYEDEELYAKCKKNACSSVEHLSMRFIAKQWKEVLSL</sequence>
<comment type="caution">
    <text evidence="1">The sequence shown here is derived from an EMBL/GenBank/DDBJ whole genome shotgun (WGS) entry which is preliminary data.</text>
</comment>
<organism evidence="1 2">
    <name type="scientific">Mesonia oceanica</name>
    <dbReference type="NCBI Taxonomy" id="2687242"/>
    <lineage>
        <taxon>Bacteria</taxon>
        <taxon>Pseudomonadati</taxon>
        <taxon>Bacteroidota</taxon>
        <taxon>Flavobacteriia</taxon>
        <taxon>Flavobacteriales</taxon>
        <taxon>Flavobacteriaceae</taxon>
        <taxon>Mesonia</taxon>
    </lineage>
</organism>
<reference evidence="1" key="1">
    <citation type="submission" date="2019-09" db="EMBL/GenBank/DDBJ databases">
        <authorList>
            <person name="Rodrigo-Torres L."/>
            <person name="Arahal R. D."/>
            <person name="Lucena T."/>
        </authorList>
    </citation>
    <scope>NUCLEOTIDE SEQUENCE</scope>
    <source>
        <strain evidence="1">ISS653</strain>
    </source>
</reference>
<evidence type="ECO:0000313" key="1">
    <source>
        <dbReference type="EMBL" id="VVV01225.1"/>
    </source>
</evidence>
<keyword evidence="1" id="KW-0328">Glycosyltransferase</keyword>
<keyword evidence="1" id="KW-0808">Transferase</keyword>
<proteinExistence type="predicted"/>
<evidence type="ECO:0000313" key="2">
    <source>
        <dbReference type="Proteomes" id="UP000356253"/>
    </source>
</evidence>
<dbReference type="EC" id="2.4.1.291" evidence="1"/>
<name>A0AC61YAI2_9FLAO</name>
<dbReference type="EMBL" id="CABVMM010000009">
    <property type="protein sequence ID" value="VVV01225.1"/>
    <property type="molecule type" value="Genomic_DNA"/>
</dbReference>
<accession>A0AC61YAI2</accession>
<gene>
    <name evidence="1" type="primary">pglJ</name>
    <name evidence="1" type="ORF">FVB9532_02510</name>
</gene>
<keyword evidence="2" id="KW-1185">Reference proteome</keyword>
<dbReference type="Proteomes" id="UP000356253">
    <property type="component" value="Unassembled WGS sequence"/>
</dbReference>